<feature type="compositionally biased region" description="Polar residues" evidence="1">
    <location>
        <begin position="35"/>
        <end position="44"/>
    </location>
</feature>
<keyword evidence="3" id="KW-1185">Reference proteome</keyword>
<dbReference type="AlphaFoldDB" id="A0A9P4LFV1"/>
<comment type="caution">
    <text evidence="2">The sequence shown here is derived from an EMBL/GenBank/DDBJ whole genome shotgun (WGS) entry which is preliminary data.</text>
</comment>
<dbReference type="Proteomes" id="UP000799777">
    <property type="component" value="Unassembled WGS sequence"/>
</dbReference>
<reference evidence="2" key="1">
    <citation type="journal article" date="2020" name="Stud. Mycol.">
        <title>101 Dothideomycetes genomes: a test case for predicting lifestyles and emergence of pathogens.</title>
        <authorList>
            <person name="Haridas S."/>
            <person name="Albert R."/>
            <person name="Binder M."/>
            <person name="Bloem J."/>
            <person name="Labutti K."/>
            <person name="Salamov A."/>
            <person name="Andreopoulos B."/>
            <person name="Baker S."/>
            <person name="Barry K."/>
            <person name="Bills G."/>
            <person name="Bluhm B."/>
            <person name="Cannon C."/>
            <person name="Castanera R."/>
            <person name="Culley D."/>
            <person name="Daum C."/>
            <person name="Ezra D."/>
            <person name="Gonzalez J."/>
            <person name="Henrissat B."/>
            <person name="Kuo A."/>
            <person name="Liang C."/>
            <person name="Lipzen A."/>
            <person name="Lutzoni F."/>
            <person name="Magnuson J."/>
            <person name="Mondo S."/>
            <person name="Nolan M."/>
            <person name="Ohm R."/>
            <person name="Pangilinan J."/>
            <person name="Park H.-J."/>
            <person name="Ramirez L."/>
            <person name="Alfaro M."/>
            <person name="Sun H."/>
            <person name="Tritt A."/>
            <person name="Yoshinaga Y."/>
            <person name="Zwiers L.-H."/>
            <person name="Turgeon B."/>
            <person name="Goodwin S."/>
            <person name="Spatafora J."/>
            <person name="Crous P."/>
            <person name="Grigoriev I."/>
        </authorList>
    </citation>
    <scope>NUCLEOTIDE SEQUENCE</scope>
    <source>
        <strain evidence="2">CBS 110217</strain>
    </source>
</reference>
<feature type="compositionally biased region" description="Polar residues" evidence="1">
    <location>
        <begin position="65"/>
        <end position="77"/>
    </location>
</feature>
<proteinExistence type="predicted"/>
<feature type="region of interest" description="Disordered" evidence="1">
    <location>
        <begin position="35"/>
        <end position="83"/>
    </location>
</feature>
<protein>
    <submittedName>
        <fullName evidence="2">Uncharacterized protein</fullName>
    </submittedName>
</protein>
<accession>A0A9P4LFV1</accession>
<gene>
    <name evidence="2" type="ORF">EK21DRAFT_95564</name>
</gene>
<sequence length="378" mass="42003">MPTSEIAHLKAVIAQLKSTLKTFQENCHCVANNCTSESEATRSSSNDRRPTAHDTPSLRAVRDATSVSAQSPPSANSRDGEGLQIIPFEAPTTSLKKRARRIGATKLNSAHYALRSFISSVKSNQYNTNFKSVTITDREETVESAYDYCTKLAKYIVVMLNNNESMNGIASTRLFNFLTLVYVLRELRIITPAQVDKLMAHLDPGFTAGQHRQRSLNGVGWFHKHVISELCNQGWELVCSIAVVAINAPHRLHQYESIASRKNKEPILKALQGVEDKSQQIRHLGLTLIDSITRWESSISQHQVLTVLYPGVSLLNSPTQNPSQLHLQKKPNLLETTDNGTASRGQVDIYPGPPEHFITPQNVCRGGETAHMQEEVKD</sequence>
<evidence type="ECO:0000313" key="3">
    <source>
        <dbReference type="Proteomes" id="UP000799777"/>
    </source>
</evidence>
<evidence type="ECO:0000313" key="2">
    <source>
        <dbReference type="EMBL" id="KAF2022619.1"/>
    </source>
</evidence>
<name>A0A9P4LFV1_9PLEO</name>
<organism evidence="2 3">
    <name type="scientific">Setomelanomma holmii</name>
    <dbReference type="NCBI Taxonomy" id="210430"/>
    <lineage>
        <taxon>Eukaryota</taxon>
        <taxon>Fungi</taxon>
        <taxon>Dikarya</taxon>
        <taxon>Ascomycota</taxon>
        <taxon>Pezizomycotina</taxon>
        <taxon>Dothideomycetes</taxon>
        <taxon>Pleosporomycetidae</taxon>
        <taxon>Pleosporales</taxon>
        <taxon>Pleosporineae</taxon>
        <taxon>Phaeosphaeriaceae</taxon>
        <taxon>Setomelanomma</taxon>
    </lineage>
</organism>
<evidence type="ECO:0000256" key="1">
    <source>
        <dbReference type="SAM" id="MobiDB-lite"/>
    </source>
</evidence>
<dbReference type="EMBL" id="ML978504">
    <property type="protein sequence ID" value="KAF2022619.1"/>
    <property type="molecule type" value="Genomic_DNA"/>
</dbReference>